<name>A0A0K2ALX6_STRA7</name>
<dbReference type="AlphaFoldDB" id="A0A0K2ALX6"/>
<reference evidence="3" key="1">
    <citation type="journal article" date="2015" name="J. Biotechnol.">
        <title>Complete genome sequence of Streptomyces ambofaciens ATCC 23877, the spiramycin producer.</title>
        <authorList>
            <person name="Thibessard A."/>
            <person name="Haas D."/>
            <person name="Gerbaud C."/>
            <person name="Aigle B."/>
            <person name="Lautru S."/>
            <person name="Pernodet J.L."/>
            <person name="Leblond P."/>
        </authorList>
    </citation>
    <scope>NUCLEOTIDE SEQUENCE [LARGE SCALE GENOMIC DNA]</scope>
    <source>
        <strain evidence="3">ATCC 23877 / 3486 / DSM 40053 / JCM 4204 / NBRC 12836 / NRRL B-2516</strain>
    </source>
</reference>
<evidence type="ECO:0000256" key="1">
    <source>
        <dbReference type="SAM" id="MobiDB-lite"/>
    </source>
</evidence>
<dbReference type="Proteomes" id="UP000061018">
    <property type="component" value="Chromosome"/>
</dbReference>
<protein>
    <submittedName>
        <fullName evidence="2">Uncharacterized protein</fullName>
    </submittedName>
</protein>
<dbReference type="EMBL" id="CP012382">
    <property type="protein sequence ID" value="AKZ54080.1"/>
    <property type="molecule type" value="Genomic_DNA"/>
</dbReference>
<dbReference type="KEGG" id="samb:SAM23877_1031"/>
<accession>A0A0K2ALX6</accession>
<gene>
    <name evidence="2" type="ORF">SAM23877_1031</name>
</gene>
<sequence>MRGPGRRVPVFECLRVAPRVRVPAQVWVPRPAAPAHASPGPEHLTHAIRAAGQVPGVPRRRRLPGGEAPGKGREAPGLGRPAPARPGARVSRSVRS</sequence>
<feature type="compositionally biased region" description="Low complexity" evidence="1">
    <location>
        <begin position="75"/>
        <end position="89"/>
    </location>
</feature>
<feature type="region of interest" description="Disordered" evidence="1">
    <location>
        <begin position="51"/>
        <end position="96"/>
    </location>
</feature>
<organism evidence="2 3">
    <name type="scientific">Streptomyces ambofaciens (strain ATCC 23877 / 3486 / DSM 40053 / JCM 4204 / NBRC 12836 / NRRL B-2516)</name>
    <dbReference type="NCBI Taxonomy" id="278992"/>
    <lineage>
        <taxon>Bacteria</taxon>
        <taxon>Bacillati</taxon>
        <taxon>Actinomycetota</taxon>
        <taxon>Actinomycetes</taxon>
        <taxon>Kitasatosporales</taxon>
        <taxon>Streptomycetaceae</taxon>
        <taxon>Streptomyces</taxon>
    </lineage>
</organism>
<evidence type="ECO:0000313" key="2">
    <source>
        <dbReference type="EMBL" id="AKZ54080.1"/>
    </source>
</evidence>
<proteinExistence type="predicted"/>
<evidence type="ECO:0000313" key="3">
    <source>
        <dbReference type="Proteomes" id="UP000061018"/>
    </source>
</evidence>